<protein>
    <recommendedName>
        <fullName evidence="2">DUF2157 domain-containing protein</fullName>
    </recommendedName>
</protein>
<feature type="transmembrane region" description="Helical" evidence="1">
    <location>
        <begin position="148"/>
        <end position="165"/>
    </location>
</feature>
<evidence type="ECO:0000256" key="1">
    <source>
        <dbReference type="SAM" id="Phobius"/>
    </source>
</evidence>
<feature type="transmembrane region" description="Helical" evidence="1">
    <location>
        <begin position="122"/>
        <end position="141"/>
    </location>
</feature>
<proteinExistence type="predicted"/>
<dbReference type="PATRIC" id="fig|1454004.3.peg.4011"/>
<organism evidence="3 4">
    <name type="scientific">Accumulibacter regalis</name>
    <dbReference type="NCBI Taxonomy" id="522306"/>
    <lineage>
        <taxon>Bacteria</taxon>
        <taxon>Pseudomonadati</taxon>
        <taxon>Pseudomonadota</taxon>
        <taxon>Betaproteobacteria</taxon>
        <taxon>Candidatus Accumulibacter</taxon>
    </lineage>
</organism>
<comment type="caution">
    <text evidence="3">The sequence shown here is derived from an EMBL/GenBank/DDBJ whole genome shotgun (WGS) entry which is preliminary data.</text>
</comment>
<dbReference type="InterPro" id="IPR018677">
    <property type="entry name" value="DUF2157"/>
</dbReference>
<feature type="transmembrane region" description="Helical" evidence="1">
    <location>
        <begin position="238"/>
        <end position="256"/>
    </location>
</feature>
<reference evidence="3" key="1">
    <citation type="submission" date="2014-02" db="EMBL/GenBank/DDBJ databases">
        <title>Expanding our view of genomic diversity in Candidatus Accumulibacter clades.</title>
        <authorList>
            <person name="Skennerton C.T."/>
            <person name="Barr J.J."/>
            <person name="Slater F.R."/>
            <person name="Bond P.L."/>
            <person name="Tyson G.W."/>
        </authorList>
    </citation>
    <scope>NUCLEOTIDE SEQUENCE [LARGE SCALE GENOMIC DNA]</scope>
</reference>
<dbReference type="Pfam" id="PF09925">
    <property type="entry name" value="DUF2157"/>
    <property type="match status" value="1"/>
</dbReference>
<dbReference type="Proteomes" id="UP000022141">
    <property type="component" value="Unassembled WGS sequence"/>
</dbReference>
<dbReference type="EMBL" id="JEMY01000071">
    <property type="protein sequence ID" value="EXI84311.1"/>
    <property type="molecule type" value="Genomic_DNA"/>
</dbReference>
<keyword evidence="1" id="KW-0472">Membrane</keyword>
<keyword evidence="4" id="KW-1185">Reference proteome</keyword>
<keyword evidence="1" id="KW-0812">Transmembrane</keyword>
<feature type="transmembrane region" description="Helical" evidence="1">
    <location>
        <begin position="39"/>
        <end position="58"/>
    </location>
</feature>
<feature type="transmembrane region" description="Helical" evidence="1">
    <location>
        <begin position="289"/>
        <end position="307"/>
    </location>
</feature>
<evidence type="ECO:0000259" key="2">
    <source>
        <dbReference type="Pfam" id="PF09925"/>
    </source>
</evidence>
<dbReference type="STRING" id="1454004.AW11_03908"/>
<dbReference type="AlphaFoldDB" id="A0A011P9N9"/>
<accession>A0A011P9N9</accession>
<dbReference type="eggNOG" id="ENOG502ZB8Y">
    <property type="taxonomic scope" value="Bacteria"/>
</dbReference>
<keyword evidence="1" id="KW-1133">Transmembrane helix</keyword>
<feature type="transmembrane region" description="Helical" evidence="1">
    <location>
        <begin position="64"/>
        <end position="85"/>
    </location>
</feature>
<feature type="transmembrane region" description="Helical" evidence="1">
    <location>
        <begin position="97"/>
        <end position="116"/>
    </location>
</feature>
<evidence type="ECO:0000313" key="3">
    <source>
        <dbReference type="EMBL" id="EXI84311.1"/>
    </source>
</evidence>
<feature type="domain" description="DUF2157" evidence="2">
    <location>
        <begin position="22"/>
        <end position="149"/>
    </location>
</feature>
<feature type="transmembrane region" description="Helical" evidence="1">
    <location>
        <begin position="263"/>
        <end position="283"/>
    </location>
</feature>
<evidence type="ECO:0000313" key="4">
    <source>
        <dbReference type="Proteomes" id="UP000022141"/>
    </source>
</evidence>
<name>A0A011P9N9_ACCRE</name>
<sequence>MQDLSEEVRAVAVDEALTAARSQALRLEQLAIFSVRRELLVALYVAVATLIGGVGLLIKANLDRIGPVALLTGIFVASALCYAIALRASAARRERSLGEEYVLLLGALLFSTAVGYTEVQFHVFGASWSRHLLLLFVWHLGAAYYFRSWLVLSVALTAFAVWIGVEVRFGTVVDPLYPRFGAGPRSLLCALVFYLGSRYHLTEHAGPASGFRDAYLQFAANFGFWGALALGGDASTRWIGALILLGLAATVGRFGLRERRQSFLLYAVGYSTIGLVWLEALLVRDLLRASALGLFTVVGAVVVLLNLRARLKESGA</sequence>
<gene>
    <name evidence="3" type="ORF">AW11_03908</name>
</gene>